<dbReference type="RefSeq" id="WP_217795325.1">
    <property type="nucleotide sequence ID" value="NZ_JAHSPG010000019.1"/>
</dbReference>
<organism evidence="2 3">
    <name type="scientific">Pinibacter aurantiacus</name>
    <dbReference type="NCBI Taxonomy" id="2851599"/>
    <lineage>
        <taxon>Bacteria</taxon>
        <taxon>Pseudomonadati</taxon>
        <taxon>Bacteroidota</taxon>
        <taxon>Chitinophagia</taxon>
        <taxon>Chitinophagales</taxon>
        <taxon>Chitinophagaceae</taxon>
        <taxon>Pinibacter</taxon>
    </lineage>
</organism>
<dbReference type="AlphaFoldDB" id="A0A9E2W5B3"/>
<keyword evidence="1" id="KW-1133">Transmembrane helix</keyword>
<evidence type="ECO:0000256" key="1">
    <source>
        <dbReference type="SAM" id="Phobius"/>
    </source>
</evidence>
<feature type="transmembrane region" description="Helical" evidence="1">
    <location>
        <begin position="12"/>
        <end position="39"/>
    </location>
</feature>
<reference evidence="2" key="1">
    <citation type="submission" date="2021-06" db="EMBL/GenBank/DDBJ databases">
        <authorList>
            <person name="Huq M.A."/>
        </authorList>
    </citation>
    <scope>NUCLEOTIDE SEQUENCE</scope>
    <source>
        <strain evidence="2">MAH-26</strain>
    </source>
</reference>
<comment type="caution">
    <text evidence="2">The sequence shown here is derived from an EMBL/GenBank/DDBJ whole genome shotgun (WGS) entry which is preliminary data.</text>
</comment>
<gene>
    <name evidence="2" type="ORF">KTO63_26150</name>
</gene>
<name>A0A9E2W5B3_9BACT</name>
<accession>A0A9E2W5B3</accession>
<protein>
    <submittedName>
        <fullName evidence="2">Uncharacterized protein</fullName>
    </submittedName>
</protein>
<keyword evidence="1" id="KW-0472">Membrane</keyword>
<sequence length="58" mass="6324">MKSNVNQLGGMQSLFFCAGIYLVALFFSIFVCSSIFYAFNSKSTNVKATETQALASVK</sequence>
<keyword evidence="1" id="KW-0812">Transmembrane</keyword>
<evidence type="ECO:0000313" key="2">
    <source>
        <dbReference type="EMBL" id="MBV4360675.1"/>
    </source>
</evidence>
<keyword evidence="3" id="KW-1185">Reference proteome</keyword>
<proteinExistence type="predicted"/>
<dbReference type="EMBL" id="JAHSPG010000019">
    <property type="protein sequence ID" value="MBV4360675.1"/>
    <property type="molecule type" value="Genomic_DNA"/>
</dbReference>
<evidence type="ECO:0000313" key="3">
    <source>
        <dbReference type="Proteomes" id="UP000812270"/>
    </source>
</evidence>
<dbReference type="Proteomes" id="UP000812270">
    <property type="component" value="Unassembled WGS sequence"/>
</dbReference>